<proteinExistence type="predicted"/>
<evidence type="ECO:0000313" key="3">
    <source>
        <dbReference type="Proteomes" id="UP000799537"/>
    </source>
</evidence>
<feature type="compositionally biased region" description="Low complexity" evidence="1">
    <location>
        <begin position="287"/>
        <end position="296"/>
    </location>
</feature>
<evidence type="ECO:0000313" key="2">
    <source>
        <dbReference type="EMBL" id="KAF2160824.1"/>
    </source>
</evidence>
<feature type="compositionally biased region" description="Low complexity" evidence="1">
    <location>
        <begin position="859"/>
        <end position="870"/>
    </location>
</feature>
<name>A0A6A6C1A1_ZASCE</name>
<dbReference type="Proteomes" id="UP000799537">
    <property type="component" value="Unassembled WGS sequence"/>
</dbReference>
<feature type="region of interest" description="Disordered" evidence="1">
    <location>
        <begin position="796"/>
        <end position="972"/>
    </location>
</feature>
<feature type="compositionally biased region" description="Polar residues" evidence="1">
    <location>
        <begin position="810"/>
        <end position="826"/>
    </location>
</feature>
<feature type="compositionally biased region" description="Polar residues" evidence="1">
    <location>
        <begin position="922"/>
        <end position="953"/>
    </location>
</feature>
<accession>A0A6A6C1A1</accession>
<dbReference type="OrthoDB" id="10685810at2759"/>
<dbReference type="GeneID" id="54567519"/>
<feature type="region of interest" description="Disordered" evidence="1">
    <location>
        <begin position="653"/>
        <end position="678"/>
    </location>
</feature>
<feature type="region of interest" description="Disordered" evidence="1">
    <location>
        <begin position="738"/>
        <end position="762"/>
    </location>
</feature>
<gene>
    <name evidence="2" type="ORF">M409DRAFT_59617</name>
</gene>
<keyword evidence="3" id="KW-1185">Reference proteome</keyword>
<organism evidence="2 3">
    <name type="scientific">Zasmidium cellare ATCC 36951</name>
    <dbReference type="NCBI Taxonomy" id="1080233"/>
    <lineage>
        <taxon>Eukaryota</taxon>
        <taxon>Fungi</taxon>
        <taxon>Dikarya</taxon>
        <taxon>Ascomycota</taxon>
        <taxon>Pezizomycotina</taxon>
        <taxon>Dothideomycetes</taxon>
        <taxon>Dothideomycetidae</taxon>
        <taxon>Mycosphaerellales</taxon>
        <taxon>Mycosphaerellaceae</taxon>
        <taxon>Zasmidium</taxon>
    </lineage>
</organism>
<dbReference type="RefSeq" id="XP_033661713.1">
    <property type="nucleotide sequence ID" value="XM_033814247.1"/>
</dbReference>
<dbReference type="EMBL" id="ML993623">
    <property type="protein sequence ID" value="KAF2160824.1"/>
    <property type="molecule type" value="Genomic_DNA"/>
</dbReference>
<dbReference type="AlphaFoldDB" id="A0A6A6C1A1"/>
<reference evidence="2" key="1">
    <citation type="journal article" date="2020" name="Stud. Mycol.">
        <title>101 Dothideomycetes genomes: a test case for predicting lifestyles and emergence of pathogens.</title>
        <authorList>
            <person name="Haridas S."/>
            <person name="Albert R."/>
            <person name="Binder M."/>
            <person name="Bloem J."/>
            <person name="Labutti K."/>
            <person name="Salamov A."/>
            <person name="Andreopoulos B."/>
            <person name="Baker S."/>
            <person name="Barry K."/>
            <person name="Bills G."/>
            <person name="Bluhm B."/>
            <person name="Cannon C."/>
            <person name="Castanera R."/>
            <person name="Culley D."/>
            <person name="Daum C."/>
            <person name="Ezra D."/>
            <person name="Gonzalez J."/>
            <person name="Henrissat B."/>
            <person name="Kuo A."/>
            <person name="Liang C."/>
            <person name="Lipzen A."/>
            <person name="Lutzoni F."/>
            <person name="Magnuson J."/>
            <person name="Mondo S."/>
            <person name="Nolan M."/>
            <person name="Ohm R."/>
            <person name="Pangilinan J."/>
            <person name="Park H.-J."/>
            <person name="Ramirez L."/>
            <person name="Alfaro M."/>
            <person name="Sun H."/>
            <person name="Tritt A."/>
            <person name="Yoshinaga Y."/>
            <person name="Zwiers L.-H."/>
            <person name="Turgeon B."/>
            <person name="Goodwin S."/>
            <person name="Spatafora J."/>
            <person name="Crous P."/>
            <person name="Grigoriev I."/>
        </authorList>
    </citation>
    <scope>NUCLEOTIDE SEQUENCE</scope>
    <source>
        <strain evidence="2">ATCC 36951</strain>
    </source>
</reference>
<sequence length="1045" mass="116545">MFINDTDLQRADGVRMWLEDLRRNIVACHENPHQVIATDSDGNSRSRAIHATPGDEVKVNLSFEEQFNLRGASGVRVTIAIGHTDLDPSDLSNSQSWWIDADNLGRAHAFHFFSTWESENGKAEATRFTFPVPDGEILPFPLHTCLLTRGISQDNPVEGSKNVLWQDVNLANKGCIAVSVVRGDLTDEVQLYPVRCTDPPPTHRWEATDMPKVISWHWFKPMAGEKAPPPVVFELRNTVDSDANIGAAVEAGPSRDGPSIDIANPNEQEALAIAIENSYKNLRTAAQVDSDANDAVSDSDEGTIRGDETPRAIVRLPVQITASGQGRKRTSPPQDTASKPKRSRASDLANLTQVFGEGSTTSNDTQDEEEVKEENPIEQGTFHIKKEAMEVVDLTMDDEDEPAKIKKEMVERRTFGYKKPETREELQLQLQESEEQEKIHQERLKQRLNGHGFFTTLHQPCLQRPRAELTTGRSRLAMPPHHGISVEIIHLDKDEEPADTRDDNNNAEVHDEFTGDILSSSFCVPAGERIALLVGFQFRRGFSPCSASGVSITISIARSTKLETSDHSQTWWVPRKCLGNWNKEKGYDFGEVTRFNRDGSVDEVIPMKAPVPINANLDDQDVTFGREPLEWQLDETPNKGSIIVAIKRGHLVQTSEDDQSSQPRAPTCPPESSRQVRKRHTQLLSDLPELTRSCRNDAKDQIKIIDPAWFKRMRGDNGDPCLWEFRMWRTFSSVAKARRVKAPDLPRHSHKKSAPLHKTADPWRQLQESLKLFPDPPSDREILEERKKRIREEQLALEQHSHDDQETSDDMSTPEYTQTRNETTDPPGSDFEELPSPAVESRQGDDKSARSVLNPAPDPSVASSSSAKSPVGNERSNGSSNHKAAMIRSTRVSQTPAEPPFPNEDILEQCAVNIGIRPTPPASISRSARVSQGHGTLRNTSTAGSPTPLTSIAATRRPQGRNAGEQIKNNHSSQVIDLTEDDDTDIVAVKRESVSDESGPTKRQKTVIDVSEDLEDLEDQLLEVGLRRKIRALKQREGKGVKLEI</sequence>
<evidence type="ECO:0000256" key="1">
    <source>
        <dbReference type="SAM" id="MobiDB-lite"/>
    </source>
</evidence>
<feature type="compositionally biased region" description="Basic and acidic residues" evidence="1">
    <location>
        <begin position="796"/>
        <end position="805"/>
    </location>
</feature>
<protein>
    <submittedName>
        <fullName evidence="2">Uncharacterized protein</fullName>
    </submittedName>
</protein>
<feature type="compositionally biased region" description="Polar residues" evidence="1">
    <location>
        <begin position="349"/>
        <end position="364"/>
    </location>
</feature>
<feature type="region of interest" description="Disordered" evidence="1">
    <location>
        <begin position="287"/>
        <end position="379"/>
    </location>
</feature>